<dbReference type="Proteomes" id="UP001152759">
    <property type="component" value="Chromosome 4"/>
</dbReference>
<evidence type="ECO:0000256" key="2">
    <source>
        <dbReference type="ARBA" id="ARBA00009037"/>
    </source>
</evidence>
<feature type="transmembrane region" description="Helical" evidence="6">
    <location>
        <begin position="375"/>
        <end position="397"/>
    </location>
</feature>
<dbReference type="KEGG" id="btab:109031753"/>
<dbReference type="InterPro" id="IPR008388">
    <property type="entry name" value="Ac45_acc_su"/>
</dbReference>
<feature type="chain" id="PRO_5040213642" description="V-type proton ATPase subunit S1/VOA1 transmembrane domain-containing protein" evidence="7">
    <location>
        <begin position="20"/>
        <end position="419"/>
    </location>
</feature>
<proteinExistence type="inferred from homology"/>
<dbReference type="GO" id="GO:0033176">
    <property type="term" value="C:proton-transporting V-type ATPase complex"/>
    <property type="evidence" value="ECO:0007669"/>
    <property type="project" value="TreeGrafter"/>
</dbReference>
<dbReference type="PANTHER" id="PTHR12471:SF7">
    <property type="entry name" value="V-TYPE PROTON ATPASE SUBUNIT S1"/>
    <property type="match status" value="1"/>
</dbReference>
<dbReference type="Pfam" id="PF20520">
    <property type="entry name" value="Ac45-VOA1_TM"/>
    <property type="match status" value="1"/>
</dbReference>
<evidence type="ECO:0000256" key="4">
    <source>
        <dbReference type="ARBA" id="ARBA00022989"/>
    </source>
</evidence>
<organism evidence="9 10">
    <name type="scientific">Bemisia tabaci</name>
    <name type="common">Sweetpotato whitefly</name>
    <name type="synonym">Aleurodes tabaci</name>
    <dbReference type="NCBI Taxonomy" id="7038"/>
    <lineage>
        <taxon>Eukaryota</taxon>
        <taxon>Metazoa</taxon>
        <taxon>Ecdysozoa</taxon>
        <taxon>Arthropoda</taxon>
        <taxon>Hexapoda</taxon>
        <taxon>Insecta</taxon>
        <taxon>Pterygota</taxon>
        <taxon>Neoptera</taxon>
        <taxon>Paraneoptera</taxon>
        <taxon>Hemiptera</taxon>
        <taxon>Sternorrhyncha</taxon>
        <taxon>Aleyrodoidea</taxon>
        <taxon>Aleyrodidae</taxon>
        <taxon>Aleyrodinae</taxon>
        <taxon>Bemisia</taxon>
    </lineage>
</organism>
<evidence type="ECO:0000256" key="6">
    <source>
        <dbReference type="SAM" id="Phobius"/>
    </source>
</evidence>
<feature type="domain" description="V-type proton ATPase subunit S1/VOA1 transmembrane" evidence="8">
    <location>
        <begin position="369"/>
        <end position="407"/>
    </location>
</feature>
<dbReference type="EMBL" id="OU963865">
    <property type="protein sequence ID" value="CAH0389577.1"/>
    <property type="molecule type" value="Genomic_DNA"/>
</dbReference>
<evidence type="ECO:0000313" key="10">
    <source>
        <dbReference type="Proteomes" id="UP001152759"/>
    </source>
</evidence>
<comment type="subcellular location">
    <subcellularLocation>
        <location evidence="1">Membrane</location>
        <topology evidence="1">Single-pass membrane protein</topology>
    </subcellularLocation>
</comment>
<evidence type="ECO:0000256" key="1">
    <source>
        <dbReference type="ARBA" id="ARBA00004167"/>
    </source>
</evidence>
<dbReference type="GO" id="GO:0001671">
    <property type="term" value="F:ATPase activator activity"/>
    <property type="evidence" value="ECO:0007669"/>
    <property type="project" value="TreeGrafter"/>
</dbReference>
<keyword evidence="5 6" id="KW-0472">Membrane</keyword>
<evidence type="ECO:0000256" key="5">
    <source>
        <dbReference type="ARBA" id="ARBA00023136"/>
    </source>
</evidence>
<evidence type="ECO:0000256" key="7">
    <source>
        <dbReference type="SAM" id="SignalP"/>
    </source>
</evidence>
<protein>
    <recommendedName>
        <fullName evidence="8">V-type proton ATPase subunit S1/VOA1 transmembrane domain-containing protein</fullName>
    </recommendedName>
</protein>
<comment type="similarity">
    <text evidence="2">Belongs to the vacuolar ATPase subunit S1 family.</text>
</comment>
<feature type="signal peptide" evidence="7">
    <location>
        <begin position="1"/>
        <end position="19"/>
    </location>
</feature>
<name>A0A9P0F2U3_BEMTA</name>
<dbReference type="GO" id="GO:0030641">
    <property type="term" value="P:regulation of cellular pH"/>
    <property type="evidence" value="ECO:0007669"/>
    <property type="project" value="TreeGrafter"/>
</dbReference>
<accession>A0A9P0F2U3</accession>
<gene>
    <name evidence="9" type="ORF">BEMITA_LOCUS8391</name>
</gene>
<dbReference type="PANTHER" id="PTHR12471">
    <property type="entry name" value="VACUOLAR ATP SYNTHASE SUBUNIT S1"/>
    <property type="match status" value="1"/>
</dbReference>
<evidence type="ECO:0000259" key="8">
    <source>
        <dbReference type="Pfam" id="PF20520"/>
    </source>
</evidence>
<dbReference type="InterPro" id="IPR046756">
    <property type="entry name" value="VAS1/VOA1_TM"/>
</dbReference>
<evidence type="ECO:0000313" key="9">
    <source>
        <dbReference type="EMBL" id="CAH0389577.1"/>
    </source>
</evidence>
<evidence type="ECO:0000256" key="3">
    <source>
        <dbReference type="ARBA" id="ARBA00022692"/>
    </source>
</evidence>
<reference evidence="9" key="1">
    <citation type="submission" date="2021-12" db="EMBL/GenBank/DDBJ databases">
        <authorList>
            <person name="King R."/>
        </authorList>
    </citation>
    <scope>NUCLEOTIDE SEQUENCE</scope>
</reference>
<keyword evidence="7" id="KW-0732">Signal</keyword>
<keyword evidence="10" id="KW-1185">Reference proteome</keyword>
<keyword evidence="3 6" id="KW-0812">Transmembrane</keyword>
<sequence length="419" mass="47032">MRNLVTCSLLWLLVNVLSSAISESSVPVLLWESKNSGDHFHTVPALAEYDRDEFLNHFLKKIKNSHSKPLIVAFLEDTLSLEDFSWQDSSKKQAFEKIQKLVDQSNGIEFLPAVKSVDDALQKLEGYGYSQKNFKDLQGDEEGVFSFVRFDDGDRMDEDRPDMLNRHDELMAEAVKKLSSSQRNCIFVLSGKEPSWIEPQISESLARMRRALQAVESNGTVADKGQGPFLFNASGQVLLQTQEAPVLIVDGEKVVLPPTHDDQLDTRPDTLRLISTFKGTDNGKKLVLRFIFKLSSNVWTLTSVDYTYDNKDGSLTPTTPIRAGKGFAYLDISPHTFTNEDKSITLSFKNLKTQAWTRGTFSQAESKVGFFTIPIWTGILVVGMLALIMVWGLIMVLDIKTMDQFDDPKGKTISINASE</sequence>
<keyword evidence="4 6" id="KW-1133">Transmembrane helix</keyword>
<dbReference type="AlphaFoldDB" id="A0A9P0F2U3"/>